<comment type="subcellular location">
    <subcellularLocation>
        <location evidence="1">Membrane</location>
        <topology evidence="1">Multi-pass membrane protein</topology>
    </subcellularLocation>
</comment>
<gene>
    <name evidence="7" type="ORF">ENJ96_07895</name>
</gene>
<protein>
    <submittedName>
        <fullName evidence="7">AI-2E family transporter</fullName>
    </submittedName>
</protein>
<dbReference type="GO" id="GO:0016020">
    <property type="term" value="C:membrane"/>
    <property type="evidence" value="ECO:0007669"/>
    <property type="project" value="UniProtKB-SubCell"/>
</dbReference>
<accession>A0A7V5P0X0</accession>
<comment type="caution">
    <text evidence="7">The sequence shown here is derived from an EMBL/GenBank/DDBJ whole genome shotgun (WGS) entry which is preliminary data.</text>
</comment>
<proteinExistence type="inferred from homology"/>
<keyword evidence="4 6" id="KW-1133">Transmembrane helix</keyword>
<feature type="transmembrane region" description="Helical" evidence="6">
    <location>
        <begin position="216"/>
        <end position="237"/>
    </location>
</feature>
<feature type="transmembrane region" description="Helical" evidence="6">
    <location>
        <begin position="5"/>
        <end position="23"/>
    </location>
</feature>
<evidence type="ECO:0000256" key="5">
    <source>
        <dbReference type="ARBA" id="ARBA00023136"/>
    </source>
</evidence>
<dbReference type="EMBL" id="DROK01000232">
    <property type="protein sequence ID" value="HHI97760.1"/>
    <property type="molecule type" value="Genomic_DNA"/>
</dbReference>
<feature type="transmembrane region" description="Helical" evidence="6">
    <location>
        <begin position="314"/>
        <end position="341"/>
    </location>
</feature>
<name>A0A7V5P0X0_9BACT</name>
<dbReference type="InterPro" id="IPR002549">
    <property type="entry name" value="AI-2E-like"/>
</dbReference>
<evidence type="ECO:0000256" key="1">
    <source>
        <dbReference type="ARBA" id="ARBA00004141"/>
    </source>
</evidence>
<keyword evidence="3 6" id="KW-0812">Transmembrane</keyword>
<dbReference type="Proteomes" id="UP000886101">
    <property type="component" value="Unassembled WGS sequence"/>
</dbReference>
<comment type="similarity">
    <text evidence="2">Belongs to the autoinducer-2 exporter (AI-2E) (TC 2.A.86) family.</text>
</comment>
<feature type="transmembrane region" description="Helical" evidence="6">
    <location>
        <begin position="29"/>
        <end position="47"/>
    </location>
</feature>
<sequence>MQRNLVPTVIGFLLAGSVLFLTLRLYLPFFQPIAWAAVIALFLHPVNRLMRRLLGGRRGLAALLLCILFVGLVFVPLIFALTNLTSQAIEIITQLKKQLETKSLAEIFIPDPHKYPYLHTIGKIFFEKLALYEKEIQSALLSLASSAGQFILSQGTVIFRNTVNLILQVIFMLFTLFYLFRDGDYFVEGLKGLLPVPPEEARRIVEKVQQVIEATLYGSILTALAQGGLALIIYLILEVPSSLLLGLLTALASFIPLVGTGLVWLPLVIYFLLSASYVKALILLAYGSLFISQIDSLIRPYFIGGRTEIHNLFIFFSILGGLKLFGFLGVFLGPILVALSISVIEIYHLKLAEESYARTPGSGDY</sequence>
<feature type="transmembrane region" description="Helical" evidence="6">
    <location>
        <begin position="280"/>
        <end position="302"/>
    </location>
</feature>
<evidence type="ECO:0000256" key="2">
    <source>
        <dbReference type="ARBA" id="ARBA00009773"/>
    </source>
</evidence>
<dbReference type="Pfam" id="PF01594">
    <property type="entry name" value="AI-2E_transport"/>
    <property type="match status" value="1"/>
</dbReference>
<evidence type="ECO:0000256" key="3">
    <source>
        <dbReference type="ARBA" id="ARBA00022692"/>
    </source>
</evidence>
<organism evidence="7">
    <name type="scientific">Thermodesulfatator atlanticus</name>
    <dbReference type="NCBI Taxonomy" id="501497"/>
    <lineage>
        <taxon>Bacteria</taxon>
        <taxon>Pseudomonadati</taxon>
        <taxon>Thermodesulfobacteriota</taxon>
        <taxon>Thermodesulfobacteria</taxon>
        <taxon>Thermodesulfobacteriales</taxon>
        <taxon>Thermodesulfatatoraceae</taxon>
        <taxon>Thermodesulfatator</taxon>
    </lineage>
</organism>
<feature type="transmembrane region" description="Helical" evidence="6">
    <location>
        <begin position="243"/>
        <end position="273"/>
    </location>
</feature>
<feature type="transmembrane region" description="Helical" evidence="6">
    <location>
        <begin position="59"/>
        <end position="81"/>
    </location>
</feature>
<evidence type="ECO:0000256" key="4">
    <source>
        <dbReference type="ARBA" id="ARBA00022989"/>
    </source>
</evidence>
<reference evidence="7" key="1">
    <citation type="journal article" date="2020" name="mSystems">
        <title>Genome- and Community-Level Interaction Insights into Carbon Utilization and Element Cycling Functions of Hydrothermarchaeota in Hydrothermal Sediment.</title>
        <authorList>
            <person name="Zhou Z."/>
            <person name="Liu Y."/>
            <person name="Xu W."/>
            <person name="Pan J."/>
            <person name="Luo Z.H."/>
            <person name="Li M."/>
        </authorList>
    </citation>
    <scope>NUCLEOTIDE SEQUENCE [LARGE SCALE GENOMIC DNA]</scope>
    <source>
        <strain evidence="7">HyVt-533</strain>
    </source>
</reference>
<keyword evidence="5 6" id="KW-0472">Membrane</keyword>
<feature type="transmembrane region" description="Helical" evidence="6">
    <location>
        <begin position="162"/>
        <end position="180"/>
    </location>
</feature>
<dbReference type="AlphaFoldDB" id="A0A7V5P0X0"/>
<evidence type="ECO:0000313" key="7">
    <source>
        <dbReference type="EMBL" id="HHI97760.1"/>
    </source>
</evidence>
<dbReference type="PANTHER" id="PTHR21716:SF4">
    <property type="entry name" value="TRANSMEMBRANE PROTEIN 245"/>
    <property type="match status" value="1"/>
</dbReference>
<evidence type="ECO:0000256" key="6">
    <source>
        <dbReference type="SAM" id="Phobius"/>
    </source>
</evidence>
<dbReference type="PANTHER" id="PTHR21716">
    <property type="entry name" value="TRANSMEMBRANE PROTEIN"/>
    <property type="match status" value="1"/>
</dbReference>